<protein>
    <submittedName>
        <fullName evidence="5">Uncharacterized protein</fullName>
    </submittedName>
</protein>
<feature type="repeat" description="TPR" evidence="4">
    <location>
        <begin position="662"/>
        <end position="695"/>
    </location>
</feature>
<reference evidence="5" key="1">
    <citation type="submission" date="2022-12" db="EMBL/GenBank/DDBJ databases">
        <title>Genome assemblies of Blomia tropicalis.</title>
        <authorList>
            <person name="Cui Y."/>
        </authorList>
    </citation>
    <scope>NUCLEOTIDE SEQUENCE</scope>
    <source>
        <tissue evidence="5">Adult mites</tissue>
    </source>
</reference>
<dbReference type="InterPro" id="IPR044244">
    <property type="entry name" value="TTC27/Emw1"/>
</dbReference>
<dbReference type="PANTHER" id="PTHR16193:SF0">
    <property type="entry name" value="TETRATRICOPEPTIDE REPEAT PROTEIN 27"/>
    <property type="match status" value="1"/>
</dbReference>
<dbReference type="Pfam" id="PF14559">
    <property type="entry name" value="TPR_19"/>
    <property type="match status" value="1"/>
</dbReference>
<name>A0A9Q0M821_BLOTA</name>
<dbReference type="PROSITE" id="PS50005">
    <property type="entry name" value="TPR"/>
    <property type="match status" value="3"/>
</dbReference>
<evidence type="ECO:0000256" key="1">
    <source>
        <dbReference type="ARBA" id="ARBA00022737"/>
    </source>
</evidence>
<dbReference type="Gene3D" id="1.25.40.10">
    <property type="entry name" value="Tetratricopeptide repeat domain"/>
    <property type="match status" value="1"/>
</dbReference>
<gene>
    <name evidence="5" type="ORF">RDWZM_006958</name>
</gene>
<evidence type="ECO:0000313" key="6">
    <source>
        <dbReference type="Proteomes" id="UP001142055"/>
    </source>
</evidence>
<comment type="similarity">
    <text evidence="3">Belongs to the TTC27 family.</text>
</comment>
<keyword evidence="2 4" id="KW-0802">TPR repeat</keyword>
<proteinExistence type="inferred from homology"/>
<dbReference type="SMART" id="SM00028">
    <property type="entry name" value="TPR"/>
    <property type="match status" value="4"/>
</dbReference>
<dbReference type="SUPFAM" id="SSF48452">
    <property type="entry name" value="TPR-like"/>
    <property type="match status" value="1"/>
</dbReference>
<dbReference type="EMBL" id="JAPWDV010000002">
    <property type="protein sequence ID" value="KAJ6221146.1"/>
    <property type="molecule type" value="Genomic_DNA"/>
</dbReference>
<feature type="repeat" description="TPR" evidence="4">
    <location>
        <begin position="628"/>
        <end position="661"/>
    </location>
</feature>
<organism evidence="5 6">
    <name type="scientific">Blomia tropicalis</name>
    <name type="common">Mite</name>
    <dbReference type="NCBI Taxonomy" id="40697"/>
    <lineage>
        <taxon>Eukaryota</taxon>
        <taxon>Metazoa</taxon>
        <taxon>Ecdysozoa</taxon>
        <taxon>Arthropoda</taxon>
        <taxon>Chelicerata</taxon>
        <taxon>Arachnida</taxon>
        <taxon>Acari</taxon>
        <taxon>Acariformes</taxon>
        <taxon>Sarcoptiformes</taxon>
        <taxon>Astigmata</taxon>
        <taxon>Glycyphagoidea</taxon>
        <taxon>Echimyopodidae</taxon>
        <taxon>Blomia</taxon>
    </lineage>
</organism>
<keyword evidence="1" id="KW-0677">Repeat</keyword>
<feature type="repeat" description="TPR" evidence="4">
    <location>
        <begin position="594"/>
        <end position="627"/>
    </location>
</feature>
<dbReference type="AlphaFoldDB" id="A0A9Q0M821"/>
<dbReference type="Proteomes" id="UP001142055">
    <property type="component" value="Chromosome 2"/>
</dbReference>
<sequence>MRQWYAVGFVAAAAGFYYYRRNATTPSAILKEAASDVKKGINTVAGASGMVVDTAAAGVGTVADTAVSSVASVVNGQFLDRFVSSFDQSMFEDTSEQLSWIVFLKNDKIRSVLSKIFDKTNAQSPDDDNFLQILNSIQFEDLSSSIIRQLLIQSAICSLQLYVVDNFLCFIETNDEFKDCLQFVEKLSTTSNINSFNLNIGESKLHSVVRSSVLLRFSRYILKSLVNSENDSLDLFHCLVWSTRCCTVHQMSLKMKSDLLFDEYMRYVNQIVPYIEDDKSQFIRQFKLNIILEIINSILFYGDTEFAKKYFSMAQQLSHLEMNFIGRLGKRTMYQEKPVSQLMVKINKKRFDTMDQEEEIFKVNLPKYEKLEDDTLLQDVKFEISDDGLDDDVQVRLNENEQCFLMTTIEYTYRMGASNDNLLRDQLSASISFLLERTTVWSIAFALLEKRSYFERSSRRRIERSMKQLETLTNTVRTEYDKKFLVNEVRGRIRHFYSILSSPFWHVEKLLADLLVSLGVVKSALDVYLRLELWNEVVGCYRQLKRPDKAEEIVRNLLERDGDNQPNLHCILGEITGDIECYHHALKLTNQKYAPATKMLGMHYFALREFDKALDYYQQSVATNSSQPDLWFRIGYIGLIEENWELAANAYRQVLQFEENSFEAWNNLSKAYIKLGDKPRAMRTLQEAIKCNFENWKIWDNYIAVAIDVGAFNEAIEAWNRLIDFKNGNVDDNIITILVEAVVGNILDCDGEPSGRCLPKLLKLFGRVTATSDGSAIFWRKYARLMIHNREKESSRITQCLQKCHRKMIANEKCDLEYYSKLVKHLIELVDEYMKVTELDPNNQKEILNGCKLTLNSMMVKINRAKEDLALVKCNEGRMEPFDESVRLLEEKFSTIKQMLIVD</sequence>
<keyword evidence="6" id="KW-1185">Reference proteome</keyword>
<dbReference type="PANTHER" id="PTHR16193">
    <property type="entry name" value="TETRATRICOPEPTIDE REPEAT PROTEIN 27"/>
    <property type="match status" value="1"/>
</dbReference>
<dbReference type="OMA" id="KESTQCY"/>
<evidence type="ECO:0000256" key="4">
    <source>
        <dbReference type="PROSITE-ProRule" id="PRU00339"/>
    </source>
</evidence>
<accession>A0A9Q0M821</accession>
<evidence type="ECO:0000256" key="3">
    <source>
        <dbReference type="ARBA" id="ARBA00024020"/>
    </source>
</evidence>
<comment type="caution">
    <text evidence="5">The sequence shown here is derived from an EMBL/GenBank/DDBJ whole genome shotgun (WGS) entry which is preliminary data.</text>
</comment>
<dbReference type="InterPro" id="IPR011990">
    <property type="entry name" value="TPR-like_helical_dom_sf"/>
</dbReference>
<evidence type="ECO:0000256" key="2">
    <source>
        <dbReference type="ARBA" id="ARBA00022803"/>
    </source>
</evidence>
<evidence type="ECO:0000313" key="5">
    <source>
        <dbReference type="EMBL" id="KAJ6221146.1"/>
    </source>
</evidence>
<dbReference type="InterPro" id="IPR019734">
    <property type="entry name" value="TPR_rpt"/>
</dbReference>